<gene>
    <name evidence="2" type="ORF">GDO78_020315</name>
</gene>
<sequence length="101" mass="11544">MQTPEYMSVSPGDTAKVLCKCSEMVYYRVLSEHLLAWFIQKPRYNPPKFLIYYANTRESGIPERFSGSGSGTDFTLTITGVIEDGAEYYYFQQGFHSNTES</sequence>
<accession>A0A8J6B6T8</accession>
<dbReference type="EMBL" id="WNTK01004873">
    <property type="protein sequence ID" value="KAG9464204.1"/>
    <property type="molecule type" value="Genomic_DNA"/>
</dbReference>
<comment type="caution">
    <text evidence="2">The sequence shown here is derived from an EMBL/GenBank/DDBJ whole genome shotgun (WGS) entry which is preliminary data.</text>
</comment>
<dbReference type="SUPFAM" id="SSF48726">
    <property type="entry name" value="Immunoglobulin"/>
    <property type="match status" value="1"/>
</dbReference>
<evidence type="ECO:0000313" key="2">
    <source>
        <dbReference type="EMBL" id="KAG9464204.1"/>
    </source>
</evidence>
<name>A0A8J6B6T8_ELECQ</name>
<feature type="domain" description="Immunoglobulin V-set" evidence="1">
    <location>
        <begin position="2"/>
        <end position="93"/>
    </location>
</feature>
<dbReference type="InterPro" id="IPR036179">
    <property type="entry name" value="Ig-like_dom_sf"/>
</dbReference>
<reference evidence="2" key="1">
    <citation type="thesis" date="2020" institute="ProQuest LLC" country="789 East Eisenhower Parkway, Ann Arbor, MI, USA">
        <title>Comparative Genomics and Chromosome Evolution.</title>
        <authorList>
            <person name="Mudd A.B."/>
        </authorList>
    </citation>
    <scope>NUCLEOTIDE SEQUENCE</scope>
    <source>
        <strain evidence="2">HN-11 Male</strain>
        <tissue evidence="2">Kidney and liver</tissue>
    </source>
</reference>
<dbReference type="InterPro" id="IPR050150">
    <property type="entry name" value="IgV_Light_Chain"/>
</dbReference>
<dbReference type="Pfam" id="PF07686">
    <property type="entry name" value="V-set"/>
    <property type="match status" value="1"/>
</dbReference>
<dbReference type="InterPro" id="IPR013783">
    <property type="entry name" value="Ig-like_fold"/>
</dbReference>
<dbReference type="InterPro" id="IPR013106">
    <property type="entry name" value="Ig_V-set"/>
</dbReference>
<keyword evidence="3" id="KW-1185">Reference proteome</keyword>
<dbReference type="PANTHER" id="PTHR23267">
    <property type="entry name" value="IMMUNOGLOBULIN LIGHT CHAIN"/>
    <property type="match status" value="1"/>
</dbReference>
<dbReference type="Gene3D" id="2.60.40.10">
    <property type="entry name" value="Immunoglobulins"/>
    <property type="match status" value="1"/>
</dbReference>
<dbReference type="AlphaFoldDB" id="A0A8J6B6T8"/>
<evidence type="ECO:0000259" key="1">
    <source>
        <dbReference type="Pfam" id="PF07686"/>
    </source>
</evidence>
<dbReference type="Proteomes" id="UP000770717">
    <property type="component" value="Unassembled WGS sequence"/>
</dbReference>
<proteinExistence type="predicted"/>
<organism evidence="2 3">
    <name type="scientific">Eleutherodactylus coqui</name>
    <name type="common">Puerto Rican coqui</name>
    <dbReference type="NCBI Taxonomy" id="57060"/>
    <lineage>
        <taxon>Eukaryota</taxon>
        <taxon>Metazoa</taxon>
        <taxon>Chordata</taxon>
        <taxon>Craniata</taxon>
        <taxon>Vertebrata</taxon>
        <taxon>Euteleostomi</taxon>
        <taxon>Amphibia</taxon>
        <taxon>Batrachia</taxon>
        <taxon>Anura</taxon>
        <taxon>Neobatrachia</taxon>
        <taxon>Hyloidea</taxon>
        <taxon>Eleutherodactylidae</taxon>
        <taxon>Eleutherodactylinae</taxon>
        <taxon>Eleutherodactylus</taxon>
        <taxon>Eleutherodactylus</taxon>
    </lineage>
</organism>
<evidence type="ECO:0000313" key="3">
    <source>
        <dbReference type="Proteomes" id="UP000770717"/>
    </source>
</evidence>
<protein>
    <recommendedName>
        <fullName evidence="1">Immunoglobulin V-set domain-containing protein</fullName>
    </recommendedName>
</protein>